<dbReference type="SUPFAM" id="SSF56024">
    <property type="entry name" value="Phospholipase D/nuclease"/>
    <property type="match status" value="2"/>
</dbReference>
<evidence type="ECO:0000256" key="10">
    <source>
        <dbReference type="ARBA" id="ARBA00023209"/>
    </source>
</evidence>
<dbReference type="InterPro" id="IPR027379">
    <property type="entry name" value="CLS_N"/>
</dbReference>
<dbReference type="PANTHER" id="PTHR21248">
    <property type="entry name" value="CARDIOLIPIN SYNTHASE"/>
    <property type="match status" value="1"/>
</dbReference>
<feature type="active site" evidence="12">
    <location>
        <position position="395"/>
    </location>
</feature>
<dbReference type="Gene3D" id="3.30.870.10">
    <property type="entry name" value="Endonuclease Chain A"/>
    <property type="match status" value="2"/>
</dbReference>
<evidence type="ECO:0000256" key="6">
    <source>
        <dbReference type="ARBA" id="ARBA00022737"/>
    </source>
</evidence>
<dbReference type="EMBL" id="JADCKA010000001">
    <property type="protein sequence ID" value="MBE5034841.1"/>
    <property type="molecule type" value="Genomic_DNA"/>
</dbReference>
<dbReference type="InterPro" id="IPR025202">
    <property type="entry name" value="PLD-like_dom"/>
</dbReference>
<keyword evidence="8 12" id="KW-0443">Lipid metabolism</keyword>
<dbReference type="RefSeq" id="WP_226384505.1">
    <property type="nucleotide sequence ID" value="NZ_JADCKA010000001.1"/>
</dbReference>
<dbReference type="CDD" id="cd09112">
    <property type="entry name" value="PLDc_CLS_2"/>
    <property type="match status" value="1"/>
</dbReference>
<feature type="active site" evidence="12">
    <location>
        <position position="400"/>
    </location>
</feature>
<evidence type="ECO:0000256" key="9">
    <source>
        <dbReference type="ARBA" id="ARBA00023136"/>
    </source>
</evidence>
<feature type="domain" description="PLD phosphodiesterase" evidence="14">
    <location>
        <begin position="211"/>
        <end position="238"/>
    </location>
</feature>
<keyword evidence="4 12" id="KW-0808">Transferase</keyword>
<keyword evidence="9 12" id="KW-0472">Membrane</keyword>
<keyword evidence="11 12" id="KW-1208">Phospholipid metabolism</keyword>
<feature type="domain" description="PLD phosphodiesterase" evidence="14">
    <location>
        <begin position="388"/>
        <end position="415"/>
    </location>
</feature>
<comment type="function">
    <text evidence="12">Catalyzes the reversible phosphatidyl group transfer from one phosphatidylglycerol molecule to another to form cardiolipin (CL) (diphosphatidylglycerol) and glycerol.</text>
</comment>
<feature type="active site" evidence="12">
    <location>
        <position position="223"/>
    </location>
</feature>
<evidence type="ECO:0000313" key="15">
    <source>
        <dbReference type="EMBL" id="MBE5034841.1"/>
    </source>
</evidence>
<dbReference type="SMART" id="SM00155">
    <property type="entry name" value="PLDc"/>
    <property type="match status" value="2"/>
</dbReference>
<evidence type="ECO:0000256" key="1">
    <source>
        <dbReference type="ARBA" id="ARBA00004651"/>
    </source>
</evidence>
<evidence type="ECO:0000313" key="16">
    <source>
        <dbReference type="Proteomes" id="UP001516588"/>
    </source>
</evidence>
<comment type="similarity">
    <text evidence="12">Belongs to the phospholipase D family. Cardiolipin synthase subfamily.</text>
</comment>
<evidence type="ECO:0000256" key="11">
    <source>
        <dbReference type="ARBA" id="ARBA00023264"/>
    </source>
</evidence>
<keyword evidence="16" id="KW-1185">Reference proteome</keyword>
<evidence type="ECO:0000259" key="14">
    <source>
        <dbReference type="PROSITE" id="PS50035"/>
    </source>
</evidence>
<dbReference type="Pfam" id="PF13091">
    <property type="entry name" value="PLDc_2"/>
    <property type="match status" value="2"/>
</dbReference>
<evidence type="ECO:0000256" key="13">
    <source>
        <dbReference type="NCBIfam" id="TIGR04265"/>
    </source>
</evidence>
<organism evidence="15 16">
    <name type="scientific">Gallibacter intestinalis</name>
    <dbReference type="NCBI Taxonomy" id="2779356"/>
    <lineage>
        <taxon>Bacteria</taxon>
        <taxon>Bacillati</taxon>
        <taxon>Bacillota</taxon>
        <taxon>Clostridia</taxon>
        <taxon>Eubacteriales</taxon>
        <taxon>Eubacteriaceae</taxon>
        <taxon>Gallibacter</taxon>
    </lineage>
</organism>
<evidence type="ECO:0000256" key="7">
    <source>
        <dbReference type="ARBA" id="ARBA00022989"/>
    </source>
</evidence>
<evidence type="ECO:0000256" key="12">
    <source>
        <dbReference type="HAMAP-Rule" id="MF_01916"/>
    </source>
</evidence>
<protein>
    <recommendedName>
        <fullName evidence="12 13">Cardiolipin synthase</fullName>
        <shortName evidence="12">CL synthase</shortName>
        <ecNumber evidence="12 13">2.7.8.-</ecNumber>
    </recommendedName>
</protein>
<sequence>MFEVILIINILIALAIIFLERKDTSATLAWIMVLLFIPILGTIFYIVFSQNISRQKIFRLYENEEEMISASLKKQSEAIGEGTFEFENKIAAKWTDLIKLNQSCSHAYFTQDNSIELFIDGKEKMKALFDDIENAKSYVNVQYFIIKKDIVGDAFLKLLIRKAMEGVEVRLLVDALGSRGINKELVRELKASGGHYAEFFPSKFKLFNTKLNYRNHRKIVIIDNEIGYVGGFNIAREYVGLKRKFGYWRDTHLKIRGGSVLDLNARFLLDWRSATREKFNMEEVFMEEQEGSGNIGVQIVSSGPDNTREEIKHGFFKMITSAKKSIYIQTPYFVPDAPILEGLKMAAQSGVEVNVMIPCMPDHMFVYWATYSYVAELMEEGVNVYIYDNGFLHAKVLAVDDEICTVGSTNFDRRSFKLNFEANAFIYDAEFTSKIVDSFKEDIKLSYKLTQELYDQRGSWIKIKEVFSRILSDVL</sequence>
<feature type="active site" evidence="12">
    <location>
        <position position="218"/>
    </location>
</feature>
<keyword evidence="3 12" id="KW-0444">Lipid biosynthesis</keyword>
<dbReference type="InterPro" id="IPR030874">
    <property type="entry name" value="Cardiolipin_synth_Firmi"/>
</dbReference>
<dbReference type="PANTHER" id="PTHR21248:SF22">
    <property type="entry name" value="PHOSPHOLIPASE D"/>
    <property type="match status" value="1"/>
</dbReference>
<proteinExistence type="inferred from homology"/>
<gene>
    <name evidence="15" type="primary">cls</name>
    <name evidence="15" type="ORF">INF20_00865</name>
</gene>
<comment type="subcellular location">
    <subcellularLocation>
        <location evidence="1 12">Cell membrane</location>
        <topology evidence="1 12">Multi-pass membrane protein</topology>
    </subcellularLocation>
</comment>
<keyword evidence="5 12" id="KW-0812">Transmembrane</keyword>
<feature type="transmembrane region" description="Helical" evidence="12">
    <location>
        <begin position="28"/>
        <end position="48"/>
    </location>
</feature>
<dbReference type="NCBIfam" id="TIGR04265">
    <property type="entry name" value="bac_cardiolipin"/>
    <property type="match status" value="1"/>
</dbReference>
<accession>A0ABR9QVE0</accession>
<dbReference type="CDD" id="cd09110">
    <property type="entry name" value="PLDc_CLS_1"/>
    <property type="match status" value="1"/>
</dbReference>
<feature type="active site" evidence="12">
    <location>
        <position position="216"/>
    </location>
</feature>
<evidence type="ECO:0000256" key="2">
    <source>
        <dbReference type="ARBA" id="ARBA00022475"/>
    </source>
</evidence>
<keyword evidence="7 12" id="KW-1133">Transmembrane helix</keyword>
<dbReference type="Pfam" id="PF13396">
    <property type="entry name" value="PLDc_N"/>
    <property type="match status" value="1"/>
</dbReference>
<dbReference type="HAMAP" id="MF_01916">
    <property type="entry name" value="Cardiolipin_synth_Cls"/>
    <property type="match status" value="1"/>
</dbReference>
<name>A0ABR9QVE0_9FIRM</name>
<feature type="transmembrane region" description="Helical" evidence="12">
    <location>
        <begin position="6"/>
        <end position="21"/>
    </location>
</feature>
<dbReference type="EC" id="2.7.8.-" evidence="12 13"/>
<keyword evidence="10 12" id="KW-0594">Phospholipid biosynthesis</keyword>
<evidence type="ECO:0000256" key="3">
    <source>
        <dbReference type="ARBA" id="ARBA00022516"/>
    </source>
</evidence>
<evidence type="ECO:0000256" key="4">
    <source>
        <dbReference type="ARBA" id="ARBA00022679"/>
    </source>
</evidence>
<comment type="catalytic activity">
    <reaction evidence="12">
        <text>2 a 1,2-diacyl-sn-glycero-3-phospho-(1'-sn-glycerol) = a cardiolipin + glycerol</text>
        <dbReference type="Rhea" id="RHEA:31451"/>
        <dbReference type="ChEBI" id="CHEBI:17754"/>
        <dbReference type="ChEBI" id="CHEBI:62237"/>
        <dbReference type="ChEBI" id="CHEBI:64716"/>
    </reaction>
</comment>
<comment type="caution">
    <text evidence="15">The sequence shown here is derived from an EMBL/GenBank/DDBJ whole genome shotgun (WGS) entry which is preliminary data.</text>
</comment>
<dbReference type="PROSITE" id="PS50035">
    <property type="entry name" value="PLD"/>
    <property type="match status" value="2"/>
</dbReference>
<reference evidence="15 16" key="1">
    <citation type="submission" date="2020-10" db="EMBL/GenBank/DDBJ databases">
        <title>ChiBAC.</title>
        <authorList>
            <person name="Zenner C."/>
            <person name="Hitch T.C.A."/>
            <person name="Clavel T."/>
        </authorList>
    </citation>
    <scope>NUCLEOTIDE SEQUENCE [LARGE SCALE GENOMIC DNA]</scope>
    <source>
        <strain evidence="15 16">DSM 108706</strain>
    </source>
</reference>
<evidence type="ECO:0000256" key="8">
    <source>
        <dbReference type="ARBA" id="ARBA00023098"/>
    </source>
</evidence>
<dbReference type="InterPro" id="IPR001736">
    <property type="entry name" value="PLipase_D/transphosphatidylase"/>
</dbReference>
<dbReference type="Proteomes" id="UP001516588">
    <property type="component" value="Unassembled WGS sequence"/>
</dbReference>
<feature type="active site" evidence="12">
    <location>
        <position position="393"/>
    </location>
</feature>
<keyword evidence="6" id="KW-0677">Repeat</keyword>
<evidence type="ECO:0000256" key="5">
    <source>
        <dbReference type="ARBA" id="ARBA00022692"/>
    </source>
</evidence>
<dbReference type="InterPro" id="IPR022924">
    <property type="entry name" value="Cardiolipin_synthase"/>
</dbReference>
<keyword evidence="2 12" id="KW-1003">Cell membrane</keyword>